<feature type="signal peptide" evidence="1">
    <location>
        <begin position="1"/>
        <end position="21"/>
    </location>
</feature>
<keyword evidence="3" id="KW-1185">Reference proteome</keyword>
<dbReference type="EMBL" id="LSSK01001120">
    <property type="protein sequence ID" value="OMH80659.1"/>
    <property type="molecule type" value="Genomic_DNA"/>
</dbReference>
<keyword evidence="1" id="KW-0732">Signal</keyword>
<evidence type="ECO:0000256" key="1">
    <source>
        <dbReference type="SAM" id="SignalP"/>
    </source>
</evidence>
<reference evidence="3" key="1">
    <citation type="submission" date="2017-01" db="EMBL/GenBank/DDBJ databases">
        <authorList>
            <person name="Wang Y."/>
            <person name="White M."/>
            <person name="Kvist S."/>
            <person name="Moncalvo J.-M."/>
        </authorList>
    </citation>
    <scope>NUCLEOTIDE SEQUENCE [LARGE SCALE GENOMIC DNA]</scope>
    <source>
        <strain evidence="3">COL-18-3</strain>
    </source>
</reference>
<sequence>MRLMNLSLLSLTSQLLVTAYCDRHTRSRFNHDEWENLGKICNPKVNRNWSWDVAPDYLFVNSLPCKPKSFDGQRFEYMYVCFRRFRRKWHKDEKFRAHWDNSKHFRRRLFNESLQHYSFYFYNQNDVDHH</sequence>
<evidence type="ECO:0000313" key="2">
    <source>
        <dbReference type="EMBL" id="OMH80659.1"/>
    </source>
</evidence>
<protein>
    <submittedName>
        <fullName evidence="2">Uncharacterized protein</fullName>
    </submittedName>
</protein>
<dbReference type="Proteomes" id="UP000188320">
    <property type="component" value="Unassembled WGS sequence"/>
</dbReference>
<name>A0A1R1PIA8_ZANCU</name>
<gene>
    <name evidence="2" type="ORF">AX774_g5894</name>
</gene>
<comment type="caution">
    <text evidence="2">The sequence shown here is derived from an EMBL/GenBank/DDBJ whole genome shotgun (WGS) entry which is preliminary data.</text>
</comment>
<proteinExistence type="predicted"/>
<organism evidence="2 3">
    <name type="scientific">Zancudomyces culisetae</name>
    <name type="common">Gut fungus</name>
    <name type="synonym">Smittium culisetae</name>
    <dbReference type="NCBI Taxonomy" id="1213189"/>
    <lineage>
        <taxon>Eukaryota</taxon>
        <taxon>Fungi</taxon>
        <taxon>Fungi incertae sedis</taxon>
        <taxon>Zoopagomycota</taxon>
        <taxon>Kickxellomycotina</taxon>
        <taxon>Harpellomycetes</taxon>
        <taxon>Harpellales</taxon>
        <taxon>Legeriomycetaceae</taxon>
        <taxon>Zancudomyces</taxon>
    </lineage>
</organism>
<accession>A0A1R1PIA8</accession>
<dbReference type="AlphaFoldDB" id="A0A1R1PIA8"/>
<feature type="chain" id="PRO_5011983216" evidence="1">
    <location>
        <begin position="22"/>
        <end position="130"/>
    </location>
</feature>
<evidence type="ECO:0000313" key="3">
    <source>
        <dbReference type="Proteomes" id="UP000188320"/>
    </source>
</evidence>
<dbReference type="OrthoDB" id="10616460at2759"/>